<name>A0A5E4W1F2_9BURK</name>
<keyword evidence="3" id="KW-1185">Reference proteome</keyword>
<dbReference type="Proteomes" id="UP000343317">
    <property type="component" value="Unassembled WGS sequence"/>
</dbReference>
<dbReference type="Gene3D" id="3.40.50.150">
    <property type="entry name" value="Vaccinia Virus protein VP39"/>
    <property type="match status" value="1"/>
</dbReference>
<proteinExistence type="predicted"/>
<dbReference type="Pfam" id="PF01739">
    <property type="entry name" value="CheR"/>
    <property type="match status" value="1"/>
</dbReference>
<keyword evidence="2" id="KW-0489">Methyltransferase</keyword>
<dbReference type="GO" id="GO:0008757">
    <property type="term" value="F:S-adenosylmethionine-dependent methyltransferase activity"/>
    <property type="evidence" value="ECO:0007669"/>
    <property type="project" value="InterPro"/>
</dbReference>
<protein>
    <submittedName>
        <fullName evidence="2">Chemotaxis protein methyltransferase</fullName>
    </submittedName>
</protein>
<dbReference type="RefSeq" id="WP_150621168.1">
    <property type="nucleotide sequence ID" value="NZ_CABPSM010000008.1"/>
</dbReference>
<dbReference type="PRINTS" id="PR00996">
    <property type="entry name" value="CHERMTFRASE"/>
</dbReference>
<organism evidence="2 3">
    <name type="scientific">Pandoraea horticolens</name>
    <dbReference type="NCBI Taxonomy" id="2508298"/>
    <lineage>
        <taxon>Bacteria</taxon>
        <taxon>Pseudomonadati</taxon>
        <taxon>Pseudomonadota</taxon>
        <taxon>Betaproteobacteria</taxon>
        <taxon>Burkholderiales</taxon>
        <taxon>Burkholderiaceae</taxon>
        <taxon>Pandoraea</taxon>
    </lineage>
</organism>
<evidence type="ECO:0000313" key="3">
    <source>
        <dbReference type="Proteomes" id="UP000343317"/>
    </source>
</evidence>
<evidence type="ECO:0000313" key="2">
    <source>
        <dbReference type="EMBL" id="VVE17110.1"/>
    </source>
</evidence>
<keyword evidence="2" id="KW-0808">Transferase</keyword>
<reference evidence="2 3" key="1">
    <citation type="submission" date="2019-08" db="EMBL/GenBank/DDBJ databases">
        <authorList>
            <person name="Peeters C."/>
        </authorList>
    </citation>
    <scope>NUCLEOTIDE SEQUENCE [LARGE SCALE GENOMIC DNA]</scope>
    <source>
        <strain evidence="2 3">LMG 31112</strain>
    </source>
</reference>
<evidence type="ECO:0000259" key="1">
    <source>
        <dbReference type="PROSITE" id="PS50123"/>
    </source>
</evidence>
<dbReference type="GO" id="GO:0032259">
    <property type="term" value="P:methylation"/>
    <property type="evidence" value="ECO:0007669"/>
    <property type="project" value="UniProtKB-KW"/>
</dbReference>
<dbReference type="InterPro" id="IPR000780">
    <property type="entry name" value="CheR_MeTrfase"/>
</dbReference>
<accession>A0A5E4W1F2</accession>
<dbReference type="SUPFAM" id="SSF53335">
    <property type="entry name" value="S-adenosyl-L-methionine-dependent methyltransferases"/>
    <property type="match status" value="1"/>
</dbReference>
<dbReference type="InterPro" id="IPR022642">
    <property type="entry name" value="CheR_C"/>
</dbReference>
<dbReference type="InterPro" id="IPR029063">
    <property type="entry name" value="SAM-dependent_MTases_sf"/>
</dbReference>
<dbReference type="EMBL" id="CABPSM010000008">
    <property type="protein sequence ID" value="VVE17110.1"/>
    <property type="molecule type" value="Genomic_DNA"/>
</dbReference>
<dbReference type="PROSITE" id="PS50123">
    <property type="entry name" value="CHER"/>
    <property type="match status" value="1"/>
</dbReference>
<sequence length="114" mass="12706">MEIATPEFQREPQEPHAKGVTFATDIMQQVALLLDTVNHAAAGDLRDLVMLRNMLIYFETADQERVFENVRRTLAPEGVLIAGESESLARLSTGYRFEQPLIYRNQGASNGAIA</sequence>
<feature type="domain" description="CheR-type methyltransferase" evidence="1">
    <location>
        <begin position="47"/>
        <end position="98"/>
    </location>
</feature>
<gene>
    <name evidence="2" type="ORF">PHO31112_02930</name>
</gene>
<dbReference type="AlphaFoldDB" id="A0A5E4W1F2"/>